<proteinExistence type="predicted"/>
<organism evidence="1 2">
    <name type="scientific">Brassica cretica</name>
    <name type="common">Mustard</name>
    <dbReference type="NCBI Taxonomy" id="69181"/>
    <lineage>
        <taxon>Eukaryota</taxon>
        <taxon>Viridiplantae</taxon>
        <taxon>Streptophyta</taxon>
        <taxon>Embryophyta</taxon>
        <taxon>Tracheophyta</taxon>
        <taxon>Spermatophyta</taxon>
        <taxon>Magnoliopsida</taxon>
        <taxon>eudicotyledons</taxon>
        <taxon>Gunneridae</taxon>
        <taxon>Pentapetalae</taxon>
        <taxon>rosids</taxon>
        <taxon>malvids</taxon>
        <taxon>Brassicales</taxon>
        <taxon>Brassicaceae</taxon>
        <taxon>Brassiceae</taxon>
        <taxon>Brassica</taxon>
    </lineage>
</organism>
<accession>A0A3N6PS64</accession>
<sequence length="53" mass="5567">MVKMTKVERIVNAEVRSGGSGGSGEETPVRAVVIRGTTEVEGVDVHNASPMEI</sequence>
<comment type="caution">
    <text evidence="1">The sequence shown here is derived from an EMBL/GenBank/DDBJ whole genome shotgun (WGS) entry which is preliminary data.</text>
</comment>
<dbReference type="Proteomes" id="UP000712281">
    <property type="component" value="Unassembled WGS sequence"/>
</dbReference>
<dbReference type="EMBL" id="QGKW02001660">
    <property type="protein sequence ID" value="KAF2577916.1"/>
    <property type="molecule type" value="Genomic_DNA"/>
</dbReference>
<reference evidence="1" key="1">
    <citation type="submission" date="2019-12" db="EMBL/GenBank/DDBJ databases">
        <title>Genome sequencing and annotation of Brassica cretica.</title>
        <authorList>
            <person name="Studholme D.J."/>
            <person name="Sarris P.F."/>
        </authorList>
    </citation>
    <scope>NUCLEOTIDE SEQUENCE</scope>
    <source>
        <strain evidence="1">PFS-001/15</strain>
        <tissue evidence="1">Leaf</tissue>
    </source>
</reference>
<evidence type="ECO:0000313" key="2">
    <source>
        <dbReference type="Proteomes" id="UP000712281"/>
    </source>
</evidence>
<gene>
    <name evidence="1" type="ORF">F2Q68_00003397</name>
</gene>
<evidence type="ECO:0000313" key="1">
    <source>
        <dbReference type="EMBL" id="KAF2577916.1"/>
    </source>
</evidence>
<name>A0A3N6PS64_BRACR</name>
<dbReference type="AlphaFoldDB" id="A0A3N6PS64"/>
<protein>
    <submittedName>
        <fullName evidence="1">Uncharacterized protein</fullName>
    </submittedName>
</protein>